<evidence type="ECO:0000313" key="2">
    <source>
        <dbReference type="Proteomes" id="UP001301769"/>
    </source>
</evidence>
<reference evidence="1" key="2">
    <citation type="submission" date="2023-05" db="EMBL/GenBank/DDBJ databases">
        <authorList>
            <consortium name="Lawrence Berkeley National Laboratory"/>
            <person name="Steindorff A."/>
            <person name="Hensen N."/>
            <person name="Bonometti L."/>
            <person name="Westerberg I."/>
            <person name="Brannstrom I.O."/>
            <person name="Guillou S."/>
            <person name="Cros-Aarteil S."/>
            <person name="Calhoun S."/>
            <person name="Haridas S."/>
            <person name="Kuo A."/>
            <person name="Mondo S."/>
            <person name="Pangilinan J."/>
            <person name="Riley R."/>
            <person name="Labutti K."/>
            <person name="Andreopoulos B."/>
            <person name="Lipzen A."/>
            <person name="Chen C."/>
            <person name="Yanf M."/>
            <person name="Daum C."/>
            <person name="Ng V."/>
            <person name="Clum A."/>
            <person name="Ohm R."/>
            <person name="Martin F."/>
            <person name="Silar P."/>
            <person name="Natvig D."/>
            <person name="Lalanne C."/>
            <person name="Gautier V."/>
            <person name="Ament-Velasquez S.L."/>
            <person name="Kruys A."/>
            <person name="Hutchinson M.I."/>
            <person name="Powell A.J."/>
            <person name="Barry K."/>
            <person name="Miller A.N."/>
            <person name="Grigoriev I.V."/>
            <person name="Debuchy R."/>
            <person name="Gladieux P."/>
            <person name="Thoren M.H."/>
            <person name="Johannesson H."/>
        </authorList>
    </citation>
    <scope>NUCLEOTIDE SEQUENCE</scope>
    <source>
        <strain evidence="1">PSN293</strain>
    </source>
</reference>
<name>A0AAN6YDV8_9PEZI</name>
<evidence type="ECO:0000313" key="1">
    <source>
        <dbReference type="EMBL" id="KAK4216810.1"/>
    </source>
</evidence>
<organism evidence="1 2">
    <name type="scientific">Rhypophila decipiens</name>
    <dbReference type="NCBI Taxonomy" id="261697"/>
    <lineage>
        <taxon>Eukaryota</taxon>
        <taxon>Fungi</taxon>
        <taxon>Dikarya</taxon>
        <taxon>Ascomycota</taxon>
        <taxon>Pezizomycotina</taxon>
        <taxon>Sordariomycetes</taxon>
        <taxon>Sordariomycetidae</taxon>
        <taxon>Sordariales</taxon>
        <taxon>Naviculisporaceae</taxon>
        <taxon>Rhypophila</taxon>
    </lineage>
</organism>
<keyword evidence="2" id="KW-1185">Reference proteome</keyword>
<dbReference type="AlphaFoldDB" id="A0AAN6YDV8"/>
<dbReference type="Pfam" id="PF12013">
    <property type="entry name" value="OrsD"/>
    <property type="match status" value="1"/>
</dbReference>
<dbReference type="EMBL" id="MU858065">
    <property type="protein sequence ID" value="KAK4216810.1"/>
    <property type="molecule type" value="Genomic_DNA"/>
</dbReference>
<dbReference type="InterPro" id="IPR022698">
    <property type="entry name" value="OrsD"/>
</dbReference>
<accession>A0AAN6YDV8</accession>
<comment type="caution">
    <text evidence="1">The sequence shown here is derived from an EMBL/GenBank/DDBJ whole genome shotgun (WGS) entry which is preliminary data.</text>
</comment>
<dbReference type="Proteomes" id="UP001301769">
    <property type="component" value="Unassembled WGS sequence"/>
</dbReference>
<protein>
    <submittedName>
        <fullName evidence="1">Uncharacterized protein</fullName>
    </submittedName>
</protein>
<gene>
    <name evidence="1" type="ORF">QBC37DRAFT_81105</name>
</gene>
<sequence>MKPYPMNATSLSFSIPHLTAIFPEQLIRHTTLDIAMAPEINSTDVTYDPYYKVLVCLKCREVINDALGPHPRHDVRITKESWDMLLPRLNALGFKQNDNPNSRDIKLPEQGSPPIIGVDINSGFQCRLCKKTRRASGQGLNDHVPACWIAPARRRAGEQRKVQWFGSHQTLPVLDPSEELKWPKGKKLAPTNLENEVAKRYLDHYEKRTSQTLPPQGNRSSEKPYWSITVIDMAKRVKKGLSSPRSIRIGSSQGS</sequence>
<proteinExistence type="predicted"/>
<reference evidence="1" key="1">
    <citation type="journal article" date="2023" name="Mol. Phylogenet. Evol.">
        <title>Genome-scale phylogeny and comparative genomics of the fungal order Sordariales.</title>
        <authorList>
            <person name="Hensen N."/>
            <person name="Bonometti L."/>
            <person name="Westerberg I."/>
            <person name="Brannstrom I.O."/>
            <person name="Guillou S."/>
            <person name="Cros-Aarteil S."/>
            <person name="Calhoun S."/>
            <person name="Haridas S."/>
            <person name="Kuo A."/>
            <person name="Mondo S."/>
            <person name="Pangilinan J."/>
            <person name="Riley R."/>
            <person name="LaButti K."/>
            <person name="Andreopoulos B."/>
            <person name="Lipzen A."/>
            <person name="Chen C."/>
            <person name="Yan M."/>
            <person name="Daum C."/>
            <person name="Ng V."/>
            <person name="Clum A."/>
            <person name="Steindorff A."/>
            <person name="Ohm R.A."/>
            <person name="Martin F."/>
            <person name="Silar P."/>
            <person name="Natvig D.O."/>
            <person name="Lalanne C."/>
            <person name="Gautier V."/>
            <person name="Ament-Velasquez S.L."/>
            <person name="Kruys A."/>
            <person name="Hutchinson M.I."/>
            <person name="Powell A.J."/>
            <person name="Barry K."/>
            <person name="Miller A.N."/>
            <person name="Grigoriev I.V."/>
            <person name="Debuchy R."/>
            <person name="Gladieux P."/>
            <person name="Hiltunen Thoren M."/>
            <person name="Johannesson H."/>
        </authorList>
    </citation>
    <scope>NUCLEOTIDE SEQUENCE</scope>
    <source>
        <strain evidence="1">PSN293</strain>
    </source>
</reference>